<proteinExistence type="predicted"/>
<dbReference type="EMBL" id="LAZR01008626">
    <property type="protein sequence ID" value="KKM77550.1"/>
    <property type="molecule type" value="Genomic_DNA"/>
</dbReference>
<protein>
    <submittedName>
        <fullName evidence="1">Uncharacterized protein</fullName>
    </submittedName>
</protein>
<reference evidence="1" key="1">
    <citation type="journal article" date="2015" name="Nature">
        <title>Complex archaea that bridge the gap between prokaryotes and eukaryotes.</title>
        <authorList>
            <person name="Spang A."/>
            <person name="Saw J.H."/>
            <person name="Jorgensen S.L."/>
            <person name="Zaremba-Niedzwiedzka K."/>
            <person name="Martijn J."/>
            <person name="Lind A.E."/>
            <person name="van Eijk R."/>
            <person name="Schleper C."/>
            <person name="Guy L."/>
            <person name="Ettema T.J."/>
        </authorList>
    </citation>
    <scope>NUCLEOTIDE SEQUENCE</scope>
</reference>
<dbReference type="AlphaFoldDB" id="A0A0F9ML44"/>
<gene>
    <name evidence="1" type="ORF">LCGC14_1368960</name>
</gene>
<sequence>MSDDATTLEIRCAKCGLLMGTVPGKGTTGATGAWCRDCWKVMFPGVPYPEEPPPENTIGTQMLKGLITGSINDISYAQMNRIVRALQRMSRGERDAPKRVAAVLTEELGAQKALEYLDKSLAAGLINKRDYEAMRAALVLPLPREEIPRPVVARAAAELLETQTRLRGEVRRLRQTGSKALETPFKALDADVKRLRRAWGI</sequence>
<organism evidence="1">
    <name type="scientific">marine sediment metagenome</name>
    <dbReference type="NCBI Taxonomy" id="412755"/>
    <lineage>
        <taxon>unclassified sequences</taxon>
        <taxon>metagenomes</taxon>
        <taxon>ecological metagenomes</taxon>
    </lineage>
</organism>
<evidence type="ECO:0000313" key="1">
    <source>
        <dbReference type="EMBL" id="KKM77550.1"/>
    </source>
</evidence>
<name>A0A0F9ML44_9ZZZZ</name>
<accession>A0A0F9ML44</accession>
<comment type="caution">
    <text evidence="1">The sequence shown here is derived from an EMBL/GenBank/DDBJ whole genome shotgun (WGS) entry which is preliminary data.</text>
</comment>